<sequence>MLFDFEDDTYFANINYYASDMEYGSEDPSDTEATRRVIIGAAVSLLVQWIKQKTTTQIETLLVLVGVSHLRGRHILRTGRGWL</sequence>
<dbReference type="InterPro" id="IPR022243">
    <property type="entry name" value="DUF3768"/>
</dbReference>
<dbReference type="RefSeq" id="WP_048758146.1">
    <property type="nucleotide sequence ID" value="NZ_CCAZ020000003.1"/>
</dbReference>
<organism evidence="1 2">
    <name type="scientific">Afipia felis</name>
    <name type="common">Cat scratch disease bacillus</name>
    <dbReference type="NCBI Taxonomy" id="1035"/>
    <lineage>
        <taxon>Bacteria</taxon>
        <taxon>Pseudomonadati</taxon>
        <taxon>Pseudomonadota</taxon>
        <taxon>Alphaproteobacteria</taxon>
        <taxon>Hyphomicrobiales</taxon>
        <taxon>Nitrobacteraceae</taxon>
        <taxon>Afipia</taxon>
    </lineage>
</organism>
<protein>
    <submittedName>
        <fullName evidence="1">Uncharacterized protein</fullName>
    </submittedName>
</protein>
<accession>A0A090MWD4</accession>
<proteinExistence type="predicted"/>
<dbReference type="Proteomes" id="UP000035762">
    <property type="component" value="Unassembled WGS sequence"/>
</dbReference>
<keyword evidence="2" id="KW-1185">Reference proteome</keyword>
<comment type="caution">
    <text evidence="1">The sequence shown here is derived from an EMBL/GenBank/DDBJ whole genome shotgun (WGS) entry which is preliminary data.</text>
</comment>
<reference evidence="1 2" key="1">
    <citation type="journal article" date="2014" name="Genome Announc.">
        <title>Genome Sequence of Afipia felis Strain 76713, Isolated in Hospital Water Using an Amoeba Co-Culture Procedure.</title>
        <authorList>
            <person name="Benamar S."/>
            <person name="La Scola B."/>
            <person name="Croce O."/>
        </authorList>
    </citation>
    <scope>NUCLEOTIDE SEQUENCE [LARGE SCALE GENOMIC DNA]</scope>
    <source>
        <strain evidence="1 2">76713</strain>
    </source>
</reference>
<evidence type="ECO:0000313" key="2">
    <source>
        <dbReference type="Proteomes" id="UP000035762"/>
    </source>
</evidence>
<evidence type="ECO:0000313" key="1">
    <source>
        <dbReference type="EMBL" id="CEG10554.1"/>
    </source>
</evidence>
<dbReference type="OrthoDB" id="1495368at2"/>
<dbReference type="EMBL" id="CCAZ020000003">
    <property type="protein sequence ID" value="CEG10554.1"/>
    <property type="molecule type" value="Genomic_DNA"/>
</dbReference>
<gene>
    <name evidence="1" type="ORF">BN961_03994</name>
</gene>
<name>A0A090MWD4_AFIFE</name>
<dbReference type="Pfam" id="PF12599">
    <property type="entry name" value="DUF3768"/>
    <property type="match status" value="1"/>
</dbReference>
<dbReference type="AlphaFoldDB" id="A0A090MWD4"/>
<dbReference type="STRING" id="1035.BN961_03994"/>